<feature type="compositionally biased region" description="Gly residues" evidence="1">
    <location>
        <begin position="228"/>
        <end position="239"/>
    </location>
</feature>
<feature type="region of interest" description="Disordered" evidence="1">
    <location>
        <begin position="156"/>
        <end position="277"/>
    </location>
</feature>
<dbReference type="AlphaFoldDB" id="K0S6A7"/>
<name>K0S6A7_THAOC</name>
<gene>
    <name evidence="2" type="ORF">THAOC_25964</name>
</gene>
<comment type="caution">
    <text evidence="2">The sequence shown here is derived from an EMBL/GenBank/DDBJ whole genome shotgun (WGS) entry which is preliminary data.</text>
</comment>
<dbReference type="EMBL" id="AGNL01035860">
    <property type="protein sequence ID" value="EJK54412.1"/>
    <property type="molecule type" value="Genomic_DNA"/>
</dbReference>
<dbReference type="Proteomes" id="UP000266841">
    <property type="component" value="Unassembled WGS sequence"/>
</dbReference>
<evidence type="ECO:0000256" key="1">
    <source>
        <dbReference type="SAM" id="MobiDB-lite"/>
    </source>
</evidence>
<proteinExistence type="predicted"/>
<evidence type="ECO:0000313" key="2">
    <source>
        <dbReference type="EMBL" id="EJK54412.1"/>
    </source>
</evidence>
<evidence type="ECO:0000313" key="3">
    <source>
        <dbReference type="Proteomes" id="UP000266841"/>
    </source>
</evidence>
<dbReference type="eggNOG" id="ENOG502RZ2E">
    <property type="taxonomic scope" value="Eukaryota"/>
</dbReference>
<protein>
    <submittedName>
        <fullName evidence="2">Uncharacterized protein</fullName>
    </submittedName>
</protein>
<sequence>WSTCTASVAGSGLPLTSMSQSLLEADIISSNDVSCGSEEPSTPRLLTRLPLPPGLGPDLAAANVLGDCLRGDAYTGPPRRGSQRRLPPDCRGTQVHSSFRRARGIVRQGPGGSGGAPVAENEREAGPPVDRAAPPRPRSLRLPTPCSEVKILKIDEDGALSQPPSDCVEGDTSASCVVRTASRRPRNHPRRDSQNGRGNTTSSAGARRSIRSRTRSADNSMSRSTVGSSGGSGSIGSSGEGARRSSSLRRVRPGNLGNDGDQGPSPSQRSRLTDRTSMDEDIEINQLLRHVTQGGSQTHHAGDEAQLWELNADYAVNLECITHVSNTKIEVRPEHTITEKERHPGTAPDSISGLYAANFRLLYSAYLMIQTHSYQFTPLGFAYRLPIRPHWRSLT</sequence>
<keyword evidence="3" id="KW-1185">Reference proteome</keyword>
<organism evidence="2 3">
    <name type="scientific">Thalassiosira oceanica</name>
    <name type="common">Marine diatom</name>
    <dbReference type="NCBI Taxonomy" id="159749"/>
    <lineage>
        <taxon>Eukaryota</taxon>
        <taxon>Sar</taxon>
        <taxon>Stramenopiles</taxon>
        <taxon>Ochrophyta</taxon>
        <taxon>Bacillariophyta</taxon>
        <taxon>Coscinodiscophyceae</taxon>
        <taxon>Thalassiosirophycidae</taxon>
        <taxon>Thalassiosirales</taxon>
        <taxon>Thalassiosiraceae</taxon>
        <taxon>Thalassiosira</taxon>
    </lineage>
</organism>
<reference evidence="2 3" key="1">
    <citation type="journal article" date="2012" name="Genome Biol.">
        <title>Genome and low-iron response of an oceanic diatom adapted to chronic iron limitation.</title>
        <authorList>
            <person name="Lommer M."/>
            <person name="Specht M."/>
            <person name="Roy A.S."/>
            <person name="Kraemer L."/>
            <person name="Andreson R."/>
            <person name="Gutowska M.A."/>
            <person name="Wolf J."/>
            <person name="Bergner S.V."/>
            <person name="Schilhabel M.B."/>
            <person name="Klostermeier U.C."/>
            <person name="Beiko R.G."/>
            <person name="Rosenstiel P."/>
            <person name="Hippler M."/>
            <person name="Laroche J."/>
        </authorList>
    </citation>
    <scope>NUCLEOTIDE SEQUENCE [LARGE SCALE GENOMIC DNA]</scope>
    <source>
        <strain evidence="2 3">CCMP1005</strain>
    </source>
</reference>
<accession>K0S6A7</accession>
<feature type="non-terminal residue" evidence="2">
    <location>
        <position position="1"/>
    </location>
</feature>
<feature type="region of interest" description="Disordered" evidence="1">
    <location>
        <begin position="74"/>
        <end position="144"/>
    </location>
</feature>